<dbReference type="InterPro" id="IPR020845">
    <property type="entry name" value="AMP-binding_CS"/>
</dbReference>
<keyword evidence="1" id="KW-1133">Transmembrane helix</keyword>
<dbReference type="Proteomes" id="UP001633002">
    <property type="component" value="Unassembled WGS sequence"/>
</dbReference>
<dbReference type="InterPro" id="IPR045851">
    <property type="entry name" value="AMP-bd_C_sf"/>
</dbReference>
<dbReference type="EMBL" id="JBJQOH010000003">
    <property type="protein sequence ID" value="KAL3691885.1"/>
    <property type="molecule type" value="Genomic_DNA"/>
</dbReference>
<evidence type="ECO:0000313" key="3">
    <source>
        <dbReference type="EMBL" id="KAL3691885.1"/>
    </source>
</evidence>
<dbReference type="PROSITE" id="PS00455">
    <property type="entry name" value="AMP_BINDING"/>
    <property type="match status" value="1"/>
</dbReference>
<sequence length="729" mass="79794">MEEKQKCIEEIELHDIQKTGLSAAESQAFLHELQRVVSEVGNSQPETWEKIATTLLRSEHPHALHQLIYNAAYRGWDVQKAGPPPVWFPKLEEANKTNIGRFMTAKGRTYLGSSYKNPIASFSDFQKWSAANPDVYLEHVLGEMSVYFHQAPRCILEDSDEKMEGGVWLPESVLNIAHCALSPHPRIGKTDDSVAIIWRDEGSDDLPVKSLTLGELRAKVNRVANALVASGFKTGDAIGIDMPMTVYAVISYLAIILAGMVVVSIADSFVASEIATRCRISKAKGIVTQDFILRGDKRLPLYSRVVDAKAPKAIVIPADERSVALELRDGDISWNSFLQSANAVGKPEIFKPVMLPGESHANILFSSGTTGEPKAIPWTHITPLRCGADSWAHHDIRSGDVLAWPTNLGWMMGPWVVFAALLNGGAMAIYNGSPLGRNYGKFVQDAKVTMLGTVPSLAKAWRNTSCARGYDWSSIRCFSSSGEASSADDSLWLMSTVRYKGPVLEYCGGTELAAGYITGSFLQPQALAAFSTFSMMSHVVILDDSGNAYPDEQPCVGEVGIYPVFLGASNHLLNADHHKVYFQGMPLYKGKWLRRHGDVLERLHGGYYKAQGRSDDTMNLSGIKASSVEIERVCNTAHERVLETAAIALSPPGGGPEQLVIMAVLSDGPEISPEVLKKAFTTAISTKLTPLFKVSAVETAKEFPRTASNKLLRRVLRHQLVQKGIQTKL</sequence>
<dbReference type="PANTHER" id="PTHR44378:SF1">
    <property type="entry name" value="ACYL-ACTIVATING ENZYME 18, PEROXISOMAL-RELATED"/>
    <property type="match status" value="1"/>
</dbReference>
<dbReference type="Pfam" id="PF00501">
    <property type="entry name" value="AMP-binding"/>
    <property type="match status" value="1"/>
</dbReference>
<organism evidence="3 4">
    <name type="scientific">Riccia sorocarpa</name>
    <dbReference type="NCBI Taxonomy" id="122646"/>
    <lineage>
        <taxon>Eukaryota</taxon>
        <taxon>Viridiplantae</taxon>
        <taxon>Streptophyta</taxon>
        <taxon>Embryophyta</taxon>
        <taxon>Marchantiophyta</taxon>
        <taxon>Marchantiopsida</taxon>
        <taxon>Marchantiidae</taxon>
        <taxon>Marchantiales</taxon>
        <taxon>Ricciaceae</taxon>
        <taxon>Riccia</taxon>
    </lineage>
</organism>
<gene>
    <name evidence="3" type="ORF">R1sor_005536</name>
</gene>
<keyword evidence="1" id="KW-0472">Membrane</keyword>
<keyword evidence="4" id="KW-1185">Reference proteome</keyword>
<protein>
    <recommendedName>
        <fullName evidence="2">AMP-dependent synthetase/ligase domain-containing protein</fullName>
    </recommendedName>
</protein>
<name>A0ABD3HNQ0_9MARC</name>
<evidence type="ECO:0000256" key="1">
    <source>
        <dbReference type="SAM" id="Phobius"/>
    </source>
</evidence>
<dbReference type="InterPro" id="IPR000873">
    <property type="entry name" value="AMP-dep_synth/lig_dom"/>
</dbReference>
<keyword evidence="1" id="KW-0812">Transmembrane</keyword>
<dbReference type="Gene3D" id="3.40.50.12780">
    <property type="entry name" value="N-terminal domain of ligase-like"/>
    <property type="match status" value="1"/>
</dbReference>
<evidence type="ECO:0000259" key="2">
    <source>
        <dbReference type="Pfam" id="PF00501"/>
    </source>
</evidence>
<reference evidence="3 4" key="1">
    <citation type="submission" date="2024-09" db="EMBL/GenBank/DDBJ databases">
        <title>Chromosome-scale assembly of Riccia sorocarpa.</title>
        <authorList>
            <person name="Paukszto L."/>
        </authorList>
    </citation>
    <scope>NUCLEOTIDE SEQUENCE [LARGE SCALE GENOMIC DNA]</scope>
    <source>
        <strain evidence="3">LP-2024</strain>
        <tissue evidence="3">Aerial parts of the thallus</tissue>
    </source>
</reference>
<proteinExistence type="predicted"/>
<comment type="caution">
    <text evidence="3">The sequence shown here is derived from an EMBL/GenBank/DDBJ whole genome shotgun (WGS) entry which is preliminary data.</text>
</comment>
<dbReference type="AlphaFoldDB" id="A0ABD3HNQ0"/>
<dbReference type="SUPFAM" id="SSF56801">
    <property type="entry name" value="Acetyl-CoA synthetase-like"/>
    <property type="match status" value="1"/>
</dbReference>
<feature type="domain" description="AMP-dependent synthetase/ligase" evidence="2">
    <location>
        <begin position="190"/>
        <end position="559"/>
    </location>
</feature>
<dbReference type="InterPro" id="IPR042099">
    <property type="entry name" value="ANL_N_sf"/>
</dbReference>
<dbReference type="Gene3D" id="3.30.300.30">
    <property type="match status" value="1"/>
</dbReference>
<feature type="transmembrane region" description="Helical" evidence="1">
    <location>
        <begin position="246"/>
        <end position="266"/>
    </location>
</feature>
<accession>A0ABD3HNQ0</accession>
<evidence type="ECO:0000313" key="4">
    <source>
        <dbReference type="Proteomes" id="UP001633002"/>
    </source>
</evidence>
<dbReference type="PANTHER" id="PTHR44378">
    <property type="entry name" value="ACYL-ACTIVATING ENZYME 17, PEROXISOMAL-RELATED"/>
    <property type="match status" value="1"/>
</dbReference>